<protein>
    <recommendedName>
        <fullName evidence="1">Coenzyme Q-binding protein COQ10 START domain-containing protein</fullName>
    </recommendedName>
</protein>
<dbReference type="SUPFAM" id="SSF55961">
    <property type="entry name" value="Bet v1-like"/>
    <property type="match status" value="1"/>
</dbReference>
<dbReference type="Pfam" id="PF03364">
    <property type="entry name" value="Polyketide_cyc"/>
    <property type="match status" value="1"/>
</dbReference>
<proteinExistence type="predicted"/>
<accession>A0A382UVU3</accession>
<dbReference type="InterPro" id="IPR023393">
    <property type="entry name" value="START-like_dom_sf"/>
</dbReference>
<dbReference type="Gene3D" id="3.30.530.20">
    <property type="match status" value="1"/>
</dbReference>
<organism evidence="2">
    <name type="scientific">marine metagenome</name>
    <dbReference type="NCBI Taxonomy" id="408172"/>
    <lineage>
        <taxon>unclassified sequences</taxon>
        <taxon>metagenomes</taxon>
        <taxon>ecological metagenomes</taxon>
    </lineage>
</organism>
<name>A0A382UVU3_9ZZZZ</name>
<sequence length="205" mass="22785">VQARVTFHPSFASLWHTAKSAILVLFGMLWCSAACAGEIERIEVRQADLFYHVELTATTNVSHDLLYSLITDYPRYTEYSPRIIRSVLQPLPNTSDAVLMVIGRACIWWLCRDLVKISRVTETSPTGVEFEIVPGTGDFSAGHEKLVFVASGPGTILHYQADLKIKFASRAPAFIGVWLIRKFIRSELEDTLAGIERAAALDSAD</sequence>
<evidence type="ECO:0000259" key="1">
    <source>
        <dbReference type="Pfam" id="PF03364"/>
    </source>
</evidence>
<dbReference type="InterPro" id="IPR005031">
    <property type="entry name" value="COQ10_START"/>
</dbReference>
<dbReference type="AlphaFoldDB" id="A0A382UVU3"/>
<dbReference type="EMBL" id="UINC01146857">
    <property type="protein sequence ID" value="SVD37828.1"/>
    <property type="molecule type" value="Genomic_DNA"/>
</dbReference>
<reference evidence="2" key="1">
    <citation type="submission" date="2018-05" db="EMBL/GenBank/DDBJ databases">
        <authorList>
            <person name="Lanie J.A."/>
            <person name="Ng W.-L."/>
            <person name="Kazmierczak K.M."/>
            <person name="Andrzejewski T.M."/>
            <person name="Davidsen T.M."/>
            <person name="Wayne K.J."/>
            <person name="Tettelin H."/>
            <person name="Glass J.I."/>
            <person name="Rusch D."/>
            <person name="Podicherti R."/>
            <person name="Tsui H.-C.T."/>
            <person name="Winkler M.E."/>
        </authorList>
    </citation>
    <scope>NUCLEOTIDE SEQUENCE</scope>
</reference>
<evidence type="ECO:0000313" key="2">
    <source>
        <dbReference type="EMBL" id="SVD37828.1"/>
    </source>
</evidence>
<gene>
    <name evidence="2" type="ORF">METZ01_LOCUS390682</name>
</gene>
<feature type="non-terminal residue" evidence="2">
    <location>
        <position position="1"/>
    </location>
</feature>
<feature type="domain" description="Coenzyme Q-binding protein COQ10 START" evidence="1">
    <location>
        <begin position="61"/>
        <end position="185"/>
    </location>
</feature>